<feature type="transmembrane region" description="Helical" evidence="2">
    <location>
        <begin position="988"/>
        <end position="1005"/>
    </location>
</feature>
<feature type="domain" description="LTD" evidence="4">
    <location>
        <begin position="23"/>
        <end position="135"/>
    </location>
</feature>
<feature type="compositionally biased region" description="Polar residues" evidence="1">
    <location>
        <begin position="141"/>
        <end position="160"/>
    </location>
</feature>
<dbReference type="CDD" id="cd00146">
    <property type="entry name" value="PKD"/>
    <property type="match status" value="1"/>
</dbReference>
<organism evidence="5 6">
    <name type="scientific">Candidatus Falkowbacteria bacterium CG23_combo_of_CG06-09_8_20_14_all_49_15</name>
    <dbReference type="NCBI Taxonomy" id="1974572"/>
    <lineage>
        <taxon>Bacteria</taxon>
        <taxon>Candidatus Falkowiibacteriota</taxon>
    </lineage>
</organism>
<proteinExistence type="predicted"/>
<dbReference type="PROSITE" id="PS51841">
    <property type="entry name" value="LTD"/>
    <property type="match status" value="4"/>
</dbReference>
<feature type="domain" description="LTD" evidence="4">
    <location>
        <begin position="203"/>
        <end position="306"/>
    </location>
</feature>
<reference evidence="5 6" key="1">
    <citation type="submission" date="2017-09" db="EMBL/GenBank/DDBJ databases">
        <title>Depth-based differentiation of microbial function through sediment-hosted aquifers and enrichment of novel symbionts in the deep terrestrial subsurface.</title>
        <authorList>
            <person name="Probst A.J."/>
            <person name="Ladd B."/>
            <person name="Jarett J.K."/>
            <person name="Geller-Mcgrath D.E."/>
            <person name="Sieber C.M."/>
            <person name="Emerson J.B."/>
            <person name="Anantharaman K."/>
            <person name="Thomas B.C."/>
            <person name="Malmstrom R."/>
            <person name="Stieglmeier M."/>
            <person name="Klingl A."/>
            <person name="Woyke T."/>
            <person name="Ryan C.M."/>
            <person name="Banfield J.F."/>
        </authorList>
    </citation>
    <scope>NUCLEOTIDE SEQUENCE [LARGE SCALE GENOMIC DNA]</scope>
    <source>
        <strain evidence="5">CG23_combo_of_CG06-09_8_20_14_all_49_15</strain>
    </source>
</reference>
<accession>A0A2G9ZLU7</accession>
<dbReference type="InterPro" id="IPR013783">
    <property type="entry name" value="Ig-like_fold"/>
</dbReference>
<dbReference type="Pfam" id="PF18911">
    <property type="entry name" value="PKD_4"/>
    <property type="match status" value="1"/>
</dbReference>
<evidence type="ECO:0000256" key="1">
    <source>
        <dbReference type="SAM" id="MobiDB-lite"/>
    </source>
</evidence>
<dbReference type="SUPFAM" id="SSF74853">
    <property type="entry name" value="Lamin A/C globular tail domain"/>
    <property type="match status" value="4"/>
</dbReference>
<feature type="region of interest" description="Disordered" evidence="1">
    <location>
        <begin position="134"/>
        <end position="166"/>
    </location>
</feature>
<sequence>MFTKGGKIGVLALGSAVFCLFFSVSSAAAVVIINEIAWMGTTASANHEWLELYNQTGAEIILDGWTLLAADGTPSVNLVGRIGAGGYFLLERTSDDTAPAVAADLIYTGALGNTGEILVLRDAQGNVMDQVEASAGWPAGDNNTKQTMSRAPDSSWQTSADAGGTPKTANMIARLEQPDEENDPAETGGSAEENQPPASSSPAPADHQASAPFVRLGEAVINEFVSDPADGEEEWVEIFNTTEKIFSLAGWTLEEGSGARTVLSGQLLPFAYHLVKKPKGSLNNGGDAIILCDQKGGLLDQLAYGDWDDGQTADNAPKAPDPGSTARKINGYNSFNNSFDFIYTLTPTPGASNIIAFPQARNLDQQTDNSSPSDQPDDNLSFGTRFVISEIFPNPIGDDSENEFIEVYNRSDREADLTGWRLGDLSARVFTIKAGTSSRANIIPARGYLAIYRRQSKIALNNNGDSVKLYAPSRTEPALVVPYEKAPEAWSFALASTSAAEIGNNQWHWTKKPTPGAENLIEKIQHPPAPSFSCPEEIMAGQPVLFDSSDTIDEDNDPLAYFWDFGDGASSTLAFPEHTFFQPGSYLITLLVSDGENEGQAEKVLFVRSVVEPFELSDAPADPSAFLLINEFFPDPDGDDAEGEFIELYNPGPRPLDLFGWQVDDSKGGSRPYRFSLSSLLNPENYYVLERSESGLALNNTSDRVRLFSPAGLLTEEIAYEKSVAGSSYARTAGQRWQWTSAVTPGGKNIFIIPNSLASKSTVKKSKVLKHQSFAAVSLDKIKDCDVGDWVSATGAVAVLPGVLGSQYFYLSGAAGIQVYNYKKEFPRLQVGDLVSVSGEISVLQGEKRIKTKNLDDIVVLASGSEPASRPVLANEITEELAGALVRLSGEIVERKSSTVYLDDQNGEVPVYIKAGTGLDAKKFAAGDYVTATGIVSRTNSGLRILPRSPADLVKIQVAGAAGPAEVLGQVSPVDRWEIAARDQRRELFTYLLILAGALNGALLWRRVRLWRETRNKQG</sequence>
<comment type="caution">
    <text evidence="5">The sequence shown here is derived from an EMBL/GenBank/DDBJ whole genome shotgun (WGS) entry which is preliminary data.</text>
</comment>
<dbReference type="Gene3D" id="2.60.40.10">
    <property type="entry name" value="Immunoglobulins"/>
    <property type="match status" value="1"/>
</dbReference>
<dbReference type="SMART" id="SM00089">
    <property type="entry name" value="PKD"/>
    <property type="match status" value="1"/>
</dbReference>
<gene>
    <name evidence="5" type="ORF">COX22_00680</name>
</gene>
<dbReference type="InterPro" id="IPR000601">
    <property type="entry name" value="PKD_dom"/>
</dbReference>
<dbReference type="SUPFAM" id="SSF49299">
    <property type="entry name" value="PKD domain"/>
    <property type="match status" value="1"/>
</dbReference>
<keyword evidence="2" id="KW-0812">Transmembrane</keyword>
<evidence type="ECO:0000259" key="3">
    <source>
        <dbReference type="PROSITE" id="PS50093"/>
    </source>
</evidence>
<name>A0A2G9ZLU7_9BACT</name>
<dbReference type="InterPro" id="IPR001322">
    <property type="entry name" value="Lamin_tail_dom"/>
</dbReference>
<dbReference type="AlphaFoldDB" id="A0A2G9ZLU7"/>
<dbReference type="Proteomes" id="UP000230729">
    <property type="component" value="Unassembled WGS sequence"/>
</dbReference>
<dbReference type="Pfam" id="PF00932">
    <property type="entry name" value="LTD"/>
    <property type="match status" value="4"/>
</dbReference>
<evidence type="ECO:0000313" key="5">
    <source>
        <dbReference type="EMBL" id="PIP34122.1"/>
    </source>
</evidence>
<feature type="domain" description="LTD" evidence="4">
    <location>
        <begin position="617"/>
        <end position="733"/>
    </location>
</feature>
<feature type="compositionally biased region" description="Low complexity" evidence="1">
    <location>
        <begin position="190"/>
        <end position="208"/>
    </location>
</feature>
<evidence type="ECO:0008006" key="7">
    <source>
        <dbReference type="Google" id="ProtNLM"/>
    </source>
</evidence>
<dbReference type="EMBL" id="PCSD01000010">
    <property type="protein sequence ID" value="PIP34122.1"/>
    <property type="molecule type" value="Genomic_DNA"/>
</dbReference>
<keyword evidence="2" id="KW-0472">Membrane</keyword>
<feature type="region of interest" description="Disordered" evidence="1">
    <location>
        <begin position="178"/>
        <end position="208"/>
    </location>
</feature>
<dbReference type="PROSITE" id="PS50093">
    <property type="entry name" value="PKD"/>
    <property type="match status" value="1"/>
</dbReference>
<dbReference type="PANTHER" id="PTHR42834:SF1">
    <property type="entry name" value="ENDONUCLEASE_EXONUCLEASE_PHOSPHATASE FAMILY PROTEIN (AFU_ORTHOLOGUE AFUA_3G09210)"/>
    <property type="match status" value="1"/>
</dbReference>
<evidence type="ECO:0000256" key="2">
    <source>
        <dbReference type="SAM" id="Phobius"/>
    </source>
</evidence>
<keyword evidence="2" id="KW-1133">Transmembrane helix</keyword>
<dbReference type="InterPro" id="IPR022409">
    <property type="entry name" value="PKD/Chitinase_dom"/>
</dbReference>
<dbReference type="InterPro" id="IPR036415">
    <property type="entry name" value="Lamin_tail_dom_sf"/>
</dbReference>
<protein>
    <recommendedName>
        <fullName evidence="7">PKD domain-containing protein</fullName>
    </recommendedName>
</protein>
<feature type="domain" description="PKD" evidence="3">
    <location>
        <begin position="527"/>
        <end position="594"/>
    </location>
</feature>
<feature type="domain" description="LTD" evidence="4">
    <location>
        <begin position="373"/>
        <end position="530"/>
    </location>
</feature>
<dbReference type="InterPro" id="IPR035986">
    <property type="entry name" value="PKD_dom_sf"/>
</dbReference>
<evidence type="ECO:0000259" key="4">
    <source>
        <dbReference type="PROSITE" id="PS51841"/>
    </source>
</evidence>
<evidence type="ECO:0000313" key="6">
    <source>
        <dbReference type="Proteomes" id="UP000230729"/>
    </source>
</evidence>
<dbReference type="PANTHER" id="PTHR42834">
    <property type="entry name" value="ENDONUCLEASE/EXONUCLEASE/PHOSPHATASE FAMILY PROTEIN (AFU_ORTHOLOGUE AFUA_3G09210)"/>
    <property type="match status" value="1"/>
</dbReference>
<dbReference type="Gene3D" id="2.60.40.1260">
    <property type="entry name" value="Lamin Tail domain"/>
    <property type="match status" value="2"/>
</dbReference>